<dbReference type="Pfam" id="PF07729">
    <property type="entry name" value="FCD"/>
    <property type="match status" value="1"/>
</dbReference>
<dbReference type="SUPFAM" id="SSF48008">
    <property type="entry name" value="GntR ligand-binding domain-like"/>
    <property type="match status" value="1"/>
</dbReference>
<evidence type="ECO:0000256" key="1">
    <source>
        <dbReference type="ARBA" id="ARBA00023015"/>
    </source>
</evidence>
<name>A0A6N3C9M1_9FIRM</name>
<dbReference type="PRINTS" id="PR00035">
    <property type="entry name" value="HTHGNTR"/>
</dbReference>
<keyword evidence="1" id="KW-0805">Transcription regulation</keyword>
<evidence type="ECO:0000256" key="3">
    <source>
        <dbReference type="ARBA" id="ARBA00023163"/>
    </source>
</evidence>
<dbReference type="InterPro" id="IPR036390">
    <property type="entry name" value="WH_DNA-bd_sf"/>
</dbReference>
<sequence length="222" mass="25834">MNIEERQSLQQKVYIHLKEAINEQIYKPGDILNERKISAELEVSRTPVREAFKALEAEDVVEYIPYRGVMVKSLSVDDLKHIFQIREALEILVIKLAIDKINNETIRRLQQCVQSQEDLKDNAGNRIQEFIKLDMEFHNILADTSDNPFLKQLILDMRDKVARLGITALYSGPQRFYETIDEHRAIVSALKADDSKLSLQAMEQHIRNTYDNAMRYIETLSK</sequence>
<dbReference type="InterPro" id="IPR011711">
    <property type="entry name" value="GntR_C"/>
</dbReference>
<dbReference type="SMART" id="SM00345">
    <property type="entry name" value="HTH_GNTR"/>
    <property type="match status" value="1"/>
</dbReference>
<accession>A0A6N3C9M1</accession>
<dbReference type="InterPro" id="IPR008920">
    <property type="entry name" value="TF_FadR/GntR_C"/>
</dbReference>
<dbReference type="GO" id="GO:0003700">
    <property type="term" value="F:DNA-binding transcription factor activity"/>
    <property type="evidence" value="ECO:0007669"/>
    <property type="project" value="InterPro"/>
</dbReference>
<dbReference type="SMART" id="SM00895">
    <property type="entry name" value="FCD"/>
    <property type="match status" value="1"/>
</dbReference>
<dbReference type="InterPro" id="IPR036388">
    <property type="entry name" value="WH-like_DNA-bd_sf"/>
</dbReference>
<dbReference type="CDD" id="cd07377">
    <property type="entry name" value="WHTH_GntR"/>
    <property type="match status" value="1"/>
</dbReference>
<dbReference type="Gene3D" id="1.20.120.530">
    <property type="entry name" value="GntR ligand-binding domain-like"/>
    <property type="match status" value="1"/>
</dbReference>
<dbReference type="InterPro" id="IPR000524">
    <property type="entry name" value="Tscrpt_reg_HTH_GntR"/>
</dbReference>
<dbReference type="Gene3D" id="1.10.10.10">
    <property type="entry name" value="Winged helix-like DNA-binding domain superfamily/Winged helix DNA-binding domain"/>
    <property type="match status" value="1"/>
</dbReference>
<dbReference type="SUPFAM" id="SSF46785">
    <property type="entry name" value="Winged helix' DNA-binding domain"/>
    <property type="match status" value="1"/>
</dbReference>
<dbReference type="RefSeq" id="WP_021841530.1">
    <property type="nucleotide sequence ID" value="NZ_CACRUX010000049.1"/>
</dbReference>
<dbReference type="Pfam" id="PF00392">
    <property type="entry name" value="GntR"/>
    <property type="match status" value="1"/>
</dbReference>
<dbReference type="PROSITE" id="PS50949">
    <property type="entry name" value="HTH_GNTR"/>
    <property type="match status" value="1"/>
</dbReference>
<evidence type="ECO:0000256" key="2">
    <source>
        <dbReference type="ARBA" id="ARBA00023125"/>
    </source>
</evidence>
<gene>
    <name evidence="5" type="primary">ydfH_2</name>
    <name evidence="5" type="ORF">VRLFYP33_01262</name>
</gene>
<evidence type="ECO:0000313" key="5">
    <source>
        <dbReference type="EMBL" id="VYU10557.1"/>
    </source>
</evidence>
<evidence type="ECO:0000259" key="4">
    <source>
        <dbReference type="PROSITE" id="PS50949"/>
    </source>
</evidence>
<dbReference type="GO" id="GO:0003677">
    <property type="term" value="F:DNA binding"/>
    <property type="evidence" value="ECO:0007669"/>
    <property type="project" value="UniProtKB-KW"/>
</dbReference>
<protein>
    <submittedName>
        <fullName evidence="5">Putative HTH-type transcriptional regulator YdfH</fullName>
    </submittedName>
</protein>
<dbReference type="AlphaFoldDB" id="A0A6N3C9M1"/>
<keyword evidence="3" id="KW-0804">Transcription</keyword>
<dbReference type="PANTHER" id="PTHR43537:SF24">
    <property type="entry name" value="GLUCONATE OPERON TRANSCRIPTIONAL REPRESSOR"/>
    <property type="match status" value="1"/>
</dbReference>
<organism evidence="5">
    <name type="scientific">Veillonella ratti</name>
    <dbReference type="NCBI Taxonomy" id="103892"/>
    <lineage>
        <taxon>Bacteria</taxon>
        <taxon>Bacillati</taxon>
        <taxon>Bacillota</taxon>
        <taxon>Negativicutes</taxon>
        <taxon>Veillonellales</taxon>
        <taxon>Veillonellaceae</taxon>
        <taxon>Veillonella</taxon>
    </lineage>
</organism>
<reference evidence="5" key="1">
    <citation type="submission" date="2019-11" db="EMBL/GenBank/DDBJ databases">
        <authorList>
            <person name="Feng L."/>
        </authorList>
    </citation>
    <scope>NUCLEOTIDE SEQUENCE</scope>
    <source>
        <strain evidence="5">VrattiLFYP33</strain>
    </source>
</reference>
<keyword evidence="2" id="KW-0238">DNA-binding</keyword>
<dbReference type="EMBL" id="CACRUX010000049">
    <property type="protein sequence ID" value="VYU10557.1"/>
    <property type="molecule type" value="Genomic_DNA"/>
</dbReference>
<dbReference type="PANTHER" id="PTHR43537">
    <property type="entry name" value="TRANSCRIPTIONAL REGULATOR, GNTR FAMILY"/>
    <property type="match status" value="1"/>
</dbReference>
<feature type="domain" description="HTH gntR-type" evidence="4">
    <location>
        <begin position="7"/>
        <end position="74"/>
    </location>
</feature>
<proteinExistence type="predicted"/>